<protein>
    <submittedName>
        <fullName evidence="2">Uncharacterized protein</fullName>
    </submittedName>
</protein>
<organism evidence="2 3">
    <name type="scientific">Platanthera guangdongensis</name>
    <dbReference type="NCBI Taxonomy" id="2320717"/>
    <lineage>
        <taxon>Eukaryota</taxon>
        <taxon>Viridiplantae</taxon>
        <taxon>Streptophyta</taxon>
        <taxon>Embryophyta</taxon>
        <taxon>Tracheophyta</taxon>
        <taxon>Spermatophyta</taxon>
        <taxon>Magnoliopsida</taxon>
        <taxon>Liliopsida</taxon>
        <taxon>Asparagales</taxon>
        <taxon>Orchidaceae</taxon>
        <taxon>Orchidoideae</taxon>
        <taxon>Orchideae</taxon>
        <taxon>Orchidinae</taxon>
        <taxon>Platanthera</taxon>
    </lineage>
</organism>
<dbReference type="Proteomes" id="UP001412067">
    <property type="component" value="Unassembled WGS sequence"/>
</dbReference>
<feature type="region of interest" description="Disordered" evidence="1">
    <location>
        <begin position="37"/>
        <end position="56"/>
    </location>
</feature>
<evidence type="ECO:0000313" key="2">
    <source>
        <dbReference type="EMBL" id="KAK8946091.1"/>
    </source>
</evidence>
<keyword evidence="3" id="KW-1185">Reference proteome</keyword>
<comment type="caution">
    <text evidence="2">The sequence shown here is derived from an EMBL/GenBank/DDBJ whole genome shotgun (WGS) entry which is preliminary data.</text>
</comment>
<evidence type="ECO:0000256" key="1">
    <source>
        <dbReference type="SAM" id="MobiDB-lite"/>
    </source>
</evidence>
<feature type="compositionally biased region" description="Polar residues" evidence="1">
    <location>
        <begin position="47"/>
        <end position="56"/>
    </location>
</feature>
<name>A0ABR2LQY7_9ASPA</name>
<sequence>MRKSMIFFPAGTPVALQQGLRCPKEALRRVMISVNKEGQPGARSIPAQGSLQDLNS</sequence>
<reference evidence="2 3" key="1">
    <citation type="journal article" date="2022" name="Nat. Plants">
        <title>Genomes of leafy and leafless Platanthera orchids illuminate the evolution of mycoheterotrophy.</title>
        <authorList>
            <person name="Li M.H."/>
            <person name="Liu K.W."/>
            <person name="Li Z."/>
            <person name="Lu H.C."/>
            <person name="Ye Q.L."/>
            <person name="Zhang D."/>
            <person name="Wang J.Y."/>
            <person name="Li Y.F."/>
            <person name="Zhong Z.M."/>
            <person name="Liu X."/>
            <person name="Yu X."/>
            <person name="Liu D.K."/>
            <person name="Tu X.D."/>
            <person name="Liu B."/>
            <person name="Hao Y."/>
            <person name="Liao X.Y."/>
            <person name="Jiang Y.T."/>
            <person name="Sun W.H."/>
            <person name="Chen J."/>
            <person name="Chen Y.Q."/>
            <person name="Ai Y."/>
            <person name="Zhai J.W."/>
            <person name="Wu S.S."/>
            <person name="Zhou Z."/>
            <person name="Hsiao Y.Y."/>
            <person name="Wu W.L."/>
            <person name="Chen Y.Y."/>
            <person name="Lin Y.F."/>
            <person name="Hsu J.L."/>
            <person name="Li C.Y."/>
            <person name="Wang Z.W."/>
            <person name="Zhao X."/>
            <person name="Zhong W.Y."/>
            <person name="Ma X.K."/>
            <person name="Ma L."/>
            <person name="Huang J."/>
            <person name="Chen G.Z."/>
            <person name="Huang M.Z."/>
            <person name="Huang L."/>
            <person name="Peng D.H."/>
            <person name="Luo Y.B."/>
            <person name="Zou S.Q."/>
            <person name="Chen S.P."/>
            <person name="Lan S."/>
            <person name="Tsai W.C."/>
            <person name="Van de Peer Y."/>
            <person name="Liu Z.J."/>
        </authorList>
    </citation>
    <scope>NUCLEOTIDE SEQUENCE [LARGE SCALE GENOMIC DNA]</scope>
    <source>
        <strain evidence="2">Lor288</strain>
    </source>
</reference>
<proteinExistence type="predicted"/>
<accession>A0ABR2LQY7</accession>
<dbReference type="EMBL" id="JBBWWR010000017">
    <property type="protein sequence ID" value="KAK8946091.1"/>
    <property type="molecule type" value="Genomic_DNA"/>
</dbReference>
<gene>
    <name evidence="2" type="ORF">KSP40_PGU021390</name>
</gene>
<evidence type="ECO:0000313" key="3">
    <source>
        <dbReference type="Proteomes" id="UP001412067"/>
    </source>
</evidence>